<dbReference type="Pfam" id="PF09430">
    <property type="entry name" value="EMC7_beta-sandw"/>
    <property type="match status" value="1"/>
</dbReference>
<dbReference type="CDD" id="cd00087">
    <property type="entry name" value="FReD"/>
    <property type="match status" value="1"/>
</dbReference>
<protein>
    <recommendedName>
        <fullName evidence="8">Endoplasmic reticulum membrane protein complex subunit 7</fullName>
    </recommendedName>
    <alternativeName>
        <fullName evidence="9">ER membrane protein complex subunit 7</fullName>
    </alternativeName>
</protein>
<evidence type="ECO:0000256" key="1">
    <source>
        <dbReference type="ARBA" id="ARBA00004167"/>
    </source>
</evidence>
<dbReference type="InterPro" id="IPR036056">
    <property type="entry name" value="Fibrinogen-like_C"/>
</dbReference>
<dbReference type="GO" id="GO:0016020">
    <property type="term" value="C:membrane"/>
    <property type="evidence" value="ECO:0007669"/>
    <property type="project" value="UniProtKB-SubCell"/>
</dbReference>
<dbReference type="PANTHER" id="PTHR13605">
    <property type="entry name" value="ER MEMBRANE PROTEIN COMPLEX SUBUNIT 7"/>
    <property type="match status" value="1"/>
</dbReference>
<comment type="subunit">
    <text evidence="3">Component of the ER membrane protein complex (EMC).</text>
</comment>
<dbReference type="SUPFAM" id="SSF49452">
    <property type="entry name" value="Starch-binding domain-like"/>
    <property type="match status" value="1"/>
</dbReference>
<dbReference type="InterPro" id="IPR002181">
    <property type="entry name" value="Fibrinogen_a/b/g_C_dom"/>
</dbReference>
<dbReference type="EMBL" id="JBHFQA010000005">
    <property type="protein sequence ID" value="KAL2099370.1"/>
    <property type="molecule type" value="Genomic_DNA"/>
</dbReference>
<organism evidence="12 13">
    <name type="scientific">Coilia grayii</name>
    <name type="common">Gray's grenadier anchovy</name>
    <dbReference type="NCBI Taxonomy" id="363190"/>
    <lineage>
        <taxon>Eukaryota</taxon>
        <taxon>Metazoa</taxon>
        <taxon>Chordata</taxon>
        <taxon>Craniata</taxon>
        <taxon>Vertebrata</taxon>
        <taxon>Euteleostomi</taxon>
        <taxon>Actinopterygii</taxon>
        <taxon>Neopterygii</taxon>
        <taxon>Teleostei</taxon>
        <taxon>Clupei</taxon>
        <taxon>Clupeiformes</taxon>
        <taxon>Clupeoidei</taxon>
        <taxon>Engraulidae</taxon>
        <taxon>Coilinae</taxon>
        <taxon>Coilia</taxon>
    </lineage>
</organism>
<accession>A0ABD1KJJ7</accession>
<dbReference type="PROSITE" id="PS51406">
    <property type="entry name" value="FIBRINOGEN_C_2"/>
    <property type="match status" value="1"/>
</dbReference>
<dbReference type="PANTHER" id="PTHR13605:SF4">
    <property type="entry name" value="ER MEMBRANE PROTEIN COMPLEX SUBUNIT 7"/>
    <property type="match status" value="1"/>
</dbReference>
<reference evidence="12 13" key="1">
    <citation type="submission" date="2024-09" db="EMBL/GenBank/DDBJ databases">
        <title>A chromosome-level genome assembly of Gray's grenadier anchovy, Coilia grayii.</title>
        <authorList>
            <person name="Fu Z."/>
        </authorList>
    </citation>
    <scope>NUCLEOTIDE SEQUENCE [LARGE SCALE GENOMIC DNA]</scope>
    <source>
        <strain evidence="12">G4</strain>
        <tissue evidence="12">Muscle</tissue>
    </source>
</reference>
<dbReference type="SMART" id="SM00186">
    <property type="entry name" value="FBG"/>
    <property type="match status" value="1"/>
</dbReference>
<sequence>MQTNGDTFKIEGRAIVPGVRLQEWISTARVVVEGEEHVGFFRIDGSFTVNDVPPGSYVVQILSPTYRFEPVRVDITTKGKMRARIVNYIKPSEVIRITYPLQMRAIGLHSYFIKRETWGWSDFLMNPMVMMMVLPLVIILLLPKVVNTNDPEMRREMEQSMNMLNPNHELPDVSEFMTKLFSSKSPTKSGEKGLIQSEMQCLGAMLLLQQLLLCGLSGVVCAAELPTAENLHMLSPEEHKAILNPGQKVLPRDCYEVWESSSGQAPDGIYLIQPGDARIMAYCAMQDGGWTVVQHITVNSSVDFDRTWETYKRGFGVLSGNHWLGNQYLHQLTAGPVRYKLGVKLVDKDAVTKYGEYDPVLVEGEDAQYRLRLGLFQGTAGDALTQDTESYVHDNQKFTTKDRDNDNYFQNCARLEFQGVAGGGWWYDACAGANLNRRNVIYWQKDCNKEHLCKYAWMMVRPSELIKVVKVKGECSKDEL</sequence>
<evidence type="ECO:0000256" key="9">
    <source>
        <dbReference type="ARBA" id="ARBA00044558"/>
    </source>
</evidence>
<dbReference type="AlphaFoldDB" id="A0ABD1KJJ7"/>
<evidence type="ECO:0000256" key="4">
    <source>
        <dbReference type="ARBA" id="ARBA00022692"/>
    </source>
</evidence>
<dbReference type="InterPro" id="IPR019008">
    <property type="entry name" value="Beta_sandwich_EMC7"/>
</dbReference>
<feature type="transmembrane region" description="Helical" evidence="10">
    <location>
        <begin position="123"/>
        <end position="142"/>
    </location>
</feature>
<evidence type="ECO:0000256" key="6">
    <source>
        <dbReference type="ARBA" id="ARBA00022989"/>
    </source>
</evidence>
<proteinExistence type="inferred from homology"/>
<evidence type="ECO:0000313" key="12">
    <source>
        <dbReference type="EMBL" id="KAL2099370.1"/>
    </source>
</evidence>
<gene>
    <name evidence="12" type="ORF">ACEWY4_005850</name>
</gene>
<evidence type="ECO:0000256" key="10">
    <source>
        <dbReference type="SAM" id="Phobius"/>
    </source>
</evidence>
<comment type="similarity">
    <text evidence="2">Belongs to the EMC7 family.</text>
</comment>
<keyword evidence="13" id="KW-1185">Reference proteome</keyword>
<feature type="domain" description="Fibrinogen C-terminal" evidence="11">
    <location>
        <begin position="245"/>
        <end position="464"/>
    </location>
</feature>
<evidence type="ECO:0000256" key="3">
    <source>
        <dbReference type="ARBA" id="ARBA00011276"/>
    </source>
</evidence>
<name>A0ABD1KJJ7_9TELE</name>
<evidence type="ECO:0000256" key="7">
    <source>
        <dbReference type="ARBA" id="ARBA00023136"/>
    </source>
</evidence>
<evidence type="ECO:0000256" key="5">
    <source>
        <dbReference type="ARBA" id="ARBA00022729"/>
    </source>
</evidence>
<keyword evidence="4 10" id="KW-0812">Transmembrane</keyword>
<dbReference type="Proteomes" id="UP001591681">
    <property type="component" value="Unassembled WGS sequence"/>
</dbReference>
<dbReference type="InterPro" id="IPR013784">
    <property type="entry name" value="Carb-bd-like_fold"/>
</dbReference>
<evidence type="ECO:0000256" key="2">
    <source>
        <dbReference type="ARBA" id="ARBA00008880"/>
    </source>
</evidence>
<keyword evidence="6 10" id="KW-1133">Transmembrane helix</keyword>
<evidence type="ECO:0000256" key="8">
    <source>
        <dbReference type="ARBA" id="ARBA00044526"/>
    </source>
</evidence>
<dbReference type="SUPFAM" id="SSF56496">
    <property type="entry name" value="Fibrinogen C-terminal domain-like"/>
    <property type="match status" value="1"/>
</dbReference>
<evidence type="ECO:0000259" key="11">
    <source>
        <dbReference type="PROSITE" id="PS51406"/>
    </source>
</evidence>
<keyword evidence="7 10" id="KW-0472">Membrane</keyword>
<dbReference type="Gene3D" id="3.90.215.10">
    <property type="entry name" value="Gamma Fibrinogen, chain A, domain 1"/>
    <property type="match status" value="1"/>
</dbReference>
<comment type="caution">
    <text evidence="12">The sequence shown here is derived from an EMBL/GenBank/DDBJ whole genome shotgun (WGS) entry which is preliminary data.</text>
</comment>
<dbReference type="InterPro" id="IPR039163">
    <property type="entry name" value="EMC7"/>
</dbReference>
<comment type="subcellular location">
    <subcellularLocation>
        <location evidence="1">Membrane</location>
        <topology evidence="1">Single-pass membrane protein</topology>
    </subcellularLocation>
</comment>
<dbReference type="InterPro" id="IPR014716">
    <property type="entry name" value="Fibrinogen_a/b/g_C_1"/>
</dbReference>
<dbReference type="Pfam" id="PF00147">
    <property type="entry name" value="Fibrinogen_C"/>
    <property type="match status" value="1"/>
</dbReference>
<evidence type="ECO:0000313" key="13">
    <source>
        <dbReference type="Proteomes" id="UP001591681"/>
    </source>
</evidence>
<keyword evidence="5" id="KW-0732">Signal</keyword>